<comment type="caution">
    <text evidence="2">The sequence shown here is derived from an EMBL/GenBank/DDBJ whole genome shotgun (WGS) entry which is preliminary data.</text>
</comment>
<feature type="transmembrane region" description="Helical" evidence="1">
    <location>
        <begin position="69"/>
        <end position="88"/>
    </location>
</feature>
<keyword evidence="1" id="KW-1133">Transmembrane helix</keyword>
<accession>A0A918K015</accession>
<proteinExistence type="predicted"/>
<protein>
    <submittedName>
        <fullName evidence="2">Uncharacterized protein</fullName>
    </submittedName>
</protein>
<dbReference type="AlphaFoldDB" id="A0A918K015"/>
<name>A0A918K015_9GAMM</name>
<keyword evidence="1" id="KW-0812">Transmembrane</keyword>
<gene>
    <name evidence="2" type="ORF">GCM10007392_01070</name>
</gene>
<evidence type="ECO:0000313" key="2">
    <source>
        <dbReference type="EMBL" id="GGX38652.1"/>
    </source>
</evidence>
<dbReference type="EMBL" id="BMXR01000001">
    <property type="protein sequence ID" value="GGX38652.1"/>
    <property type="molecule type" value="Genomic_DNA"/>
</dbReference>
<keyword evidence="1" id="KW-0472">Membrane</keyword>
<feature type="transmembrane region" description="Helical" evidence="1">
    <location>
        <begin position="6"/>
        <end position="23"/>
    </location>
</feature>
<dbReference type="Proteomes" id="UP000626148">
    <property type="component" value="Unassembled WGS sequence"/>
</dbReference>
<feature type="transmembrane region" description="Helical" evidence="1">
    <location>
        <begin position="30"/>
        <end position="49"/>
    </location>
</feature>
<keyword evidence="3" id="KW-1185">Reference proteome</keyword>
<evidence type="ECO:0000313" key="3">
    <source>
        <dbReference type="Proteomes" id="UP000626148"/>
    </source>
</evidence>
<organism evidence="2 3">
    <name type="scientific">Saccharospirillum salsuginis</name>
    <dbReference type="NCBI Taxonomy" id="418750"/>
    <lineage>
        <taxon>Bacteria</taxon>
        <taxon>Pseudomonadati</taxon>
        <taxon>Pseudomonadota</taxon>
        <taxon>Gammaproteobacteria</taxon>
        <taxon>Oceanospirillales</taxon>
        <taxon>Saccharospirillaceae</taxon>
        <taxon>Saccharospirillum</taxon>
    </lineage>
</organism>
<evidence type="ECO:0000256" key="1">
    <source>
        <dbReference type="SAM" id="Phobius"/>
    </source>
</evidence>
<reference evidence="2" key="2">
    <citation type="submission" date="2020-09" db="EMBL/GenBank/DDBJ databases">
        <authorList>
            <person name="Sun Q."/>
            <person name="Kim S."/>
        </authorList>
    </citation>
    <scope>NUCLEOTIDE SEQUENCE</scope>
    <source>
        <strain evidence="2">KCTC 22169</strain>
    </source>
</reference>
<reference evidence="2" key="1">
    <citation type="journal article" date="2014" name="Int. J. Syst. Evol. Microbiol.">
        <title>Complete genome sequence of Corynebacterium casei LMG S-19264T (=DSM 44701T), isolated from a smear-ripened cheese.</title>
        <authorList>
            <consortium name="US DOE Joint Genome Institute (JGI-PGF)"/>
            <person name="Walter F."/>
            <person name="Albersmeier A."/>
            <person name="Kalinowski J."/>
            <person name="Ruckert C."/>
        </authorList>
    </citation>
    <scope>NUCLEOTIDE SEQUENCE</scope>
    <source>
        <strain evidence="2">KCTC 22169</strain>
    </source>
</reference>
<sequence>MIPVKMPAAYCYYNFGFVLAVWVSLVKWTAIIVAGLESIASIFTFFIFITTDGFESIFNPSELLDFGYAFLLFVALPYSIYNLLNLLLDRGLIDRISKNPSIRIILRRDTGMVQFKKKGCFIDVPFSEVMGMTRHHTDDSGIRRITLHLNHKYSKLNRNLDNGIQALGSALHENERWWYHLRWEFIQHYMDLTRPLPDVPEFEPYRHLDPTTREWDKQHNRPKDYWLKMEHETYKTMVDAACEKAETYSYDKANLAEDIGWTPAGDGKAWYQLG</sequence>